<protein>
    <submittedName>
        <fullName evidence="1">Proteasome activator complex subunit 4 Proteasome activator PA200</fullName>
    </submittedName>
</protein>
<gene>
    <name evidence="1" type="ORF">EXN66_Car019962</name>
</gene>
<organism evidence="1 2">
    <name type="scientific">Channa argus</name>
    <name type="common">Northern snakehead</name>
    <name type="synonym">Ophicephalus argus</name>
    <dbReference type="NCBI Taxonomy" id="215402"/>
    <lineage>
        <taxon>Eukaryota</taxon>
        <taxon>Metazoa</taxon>
        <taxon>Chordata</taxon>
        <taxon>Craniata</taxon>
        <taxon>Vertebrata</taxon>
        <taxon>Euteleostomi</taxon>
        <taxon>Actinopterygii</taxon>
        <taxon>Neopterygii</taxon>
        <taxon>Teleostei</taxon>
        <taxon>Neoteleostei</taxon>
        <taxon>Acanthomorphata</taxon>
        <taxon>Anabantaria</taxon>
        <taxon>Anabantiformes</taxon>
        <taxon>Channoidei</taxon>
        <taxon>Channidae</taxon>
        <taxon>Channa</taxon>
    </lineage>
</organism>
<evidence type="ECO:0000313" key="2">
    <source>
        <dbReference type="Proteomes" id="UP000503349"/>
    </source>
</evidence>
<dbReference type="Proteomes" id="UP000503349">
    <property type="component" value="Chromosome 20"/>
</dbReference>
<keyword evidence="1" id="KW-0647">Proteasome</keyword>
<dbReference type="AlphaFoldDB" id="A0A6G1QPQ1"/>
<keyword evidence="2" id="KW-1185">Reference proteome</keyword>
<sequence>MLEKRHSCRKVRGKQVFYILDRGQSSDGQVALTFAVGLDLSQKVIRPLLSGLQNLDKSLIVDQCPDLYRHDGHGPAPHQAPPPPPTVGEFVTRVLHIPSHRSRRSSTTSWFFYNLFTRLCVPAEMLHIHKLVMQLLLDERLEVMYAQKGASAVLKQPSPFCEGHGRHHPQWFTAVPVLPSGSPQTQLQTLSQTHLPKAKMNVNKTLSENRHQHQQCFTDDQLLVLTDLLVSPCYYA</sequence>
<evidence type="ECO:0000313" key="1">
    <source>
        <dbReference type="EMBL" id="KAF3704273.1"/>
    </source>
</evidence>
<proteinExistence type="predicted"/>
<accession>A0A6G1QPQ1</accession>
<dbReference type="EMBL" id="CM015731">
    <property type="protein sequence ID" value="KAF3704273.1"/>
    <property type="molecule type" value="Genomic_DNA"/>
</dbReference>
<reference evidence="2" key="2">
    <citation type="submission" date="2019-02" db="EMBL/GenBank/DDBJ databases">
        <title>Opniocepnalus argus Var Kimnra genome.</title>
        <authorList>
            <person name="Zhou C."/>
            <person name="Xiao S."/>
        </authorList>
    </citation>
    <scope>NUCLEOTIDE SEQUENCE [LARGE SCALE GENOMIC DNA]</scope>
</reference>
<reference evidence="1 2" key="1">
    <citation type="submission" date="2019-02" db="EMBL/GenBank/DDBJ databases">
        <title>Opniocepnalus argus genome.</title>
        <authorList>
            <person name="Zhou C."/>
            <person name="Xiao S."/>
        </authorList>
    </citation>
    <scope>NUCLEOTIDE SEQUENCE [LARGE SCALE GENOMIC DNA]</scope>
    <source>
        <strain evidence="1">OARG1902GOOAL</strain>
        <tissue evidence="1">Muscle</tissue>
    </source>
</reference>
<dbReference type="GO" id="GO:0000502">
    <property type="term" value="C:proteasome complex"/>
    <property type="evidence" value="ECO:0007669"/>
    <property type="project" value="UniProtKB-KW"/>
</dbReference>
<name>A0A6G1QPQ1_CHAAH</name>